<dbReference type="GO" id="GO:0005886">
    <property type="term" value="C:plasma membrane"/>
    <property type="evidence" value="ECO:0007669"/>
    <property type="project" value="InterPro"/>
</dbReference>
<dbReference type="InterPro" id="IPR020894">
    <property type="entry name" value="Cadherin_CS"/>
</dbReference>
<evidence type="ECO:0000256" key="1">
    <source>
        <dbReference type="ARBA" id="ARBA00004370"/>
    </source>
</evidence>
<reference evidence="3" key="1">
    <citation type="submission" date="2020-07" db="EMBL/GenBank/DDBJ databases">
        <title>Clarias magur genome sequencing, assembly and annotation.</title>
        <authorList>
            <person name="Kushwaha B."/>
            <person name="Kumar R."/>
            <person name="Das P."/>
            <person name="Joshi C.G."/>
            <person name="Kumar D."/>
            <person name="Nagpure N.S."/>
            <person name="Pandey M."/>
            <person name="Agarwal S."/>
            <person name="Srivastava S."/>
            <person name="Singh M."/>
            <person name="Sahoo L."/>
            <person name="Jayasankar P."/>
            <person name="Meher P.K."/>
            <person name="Koringa P.G."/>
            <person name="Iquebal M.A."/>
            <person name="Das S.P."/>
            <person name="Bit A."/>
            <person name="Patnaik S."/>
            <person name="Patel N."/>
            <person name="Shah T.M."/>
            <person name="Hinsu A."/>
            <person name="Jena J.K."/>
        </authorList>
    </citation>
    <scope>NUCLEOTIDE SEQUENCE</scope>
    <source>
        <strain evidence="3">CIFAMagur01</strain>
        <tissue evidence="3">Testis</tissue>
    </source>
</reference>
<dbReference type="AlphaFoldDB" id="A0A8J4XFZ5"/>
<feature type="non-terminal residue" evidence="3">
    <location>
        <position position="77"/>
    </location>
</feature>
<name>A0A8J4XFZ5_CLAMG</name>
<dbReference type="PROSITE" id="PS00232">
    <property type="entry name" value="CADHERIN_1"/>
    <property type="match status" value="1"/>
</dbReference>
<organism evidence="3 4">
    <name type="scientific">Clarias magur</name>
    <name type="common">Asian catfish</name>
    <name type="synonym">Macropteronotus magur</name>
    <dbReference type="NCBI Taxonomy" id="1594786"/>
    <lineage>
        <taxon>Eukaryota</taxon>
        <taxon>Metazoa</taxon>
        <taxon>Chordata</taxon>
        <taxon>Craniata</taxon>
        <taxon>Vertebrata</taxon>
        <taxon>Euteleostomi</taxon>
        <taxon>Actinopterygii</taxon>
        <taxon>Neopterygii</taxon>
        <taxon>Teleostei</taxon>
        <taxon>Ostariophysi</taxon>
        <taxon>Siluriformes</taxon>
        <taxon>Clariidae</taxon>
        <taxon>Clarias</taxon>
    </lineage>
</organism>
<feature type="non-terminal residue" evidence="3">
    <location>
        <position position="1"/>
    </location>
</feature>
<evidence type="ECO:0000256" key="2">
    <source>
        <dbReference type="ARBA" id="ARBA00023136"/>
    </source>
</evidence>
<evidence type="ECO:0000313" key="3">
    <source>
        <dbReference type="EMBL" id="KAF5906420.1"/>
    </source>
</evidence>
<proteinExistence type="predicted"/>
<comment type="caution">
    <text evidence="3">The sequence shown here is derived from an EMBL/GenBank/DDBJ whole genome shotgun (WGS) entry which is preliminary data.</text>
</comment>
<comment type="subcellular location">
    <subcellularLocation>
        <location evidence="1">Membrane</location>
    </subcellularLocation>
</comment>
<dbReference type="EMBL" id="QNUK01000033">
    <property type="protein sequence ID" value="KAF5906420.1"/>
    <property type="molecule type" value="Genomic_DNA"/>
</dbReference>
<gene>
    <name evidence="3" type="ORF">DAT39_003882</name>
</gene>
<dbReference type="Gene3D" id="2.60.40.60">
    <property type="entry name" value="Cadherins"/>
    <property type="match status" value="1"/>
</dbReference>
<sequence length="77" mass="8381">EPPATGTGTLVVYVGDKNDNAPHLTSNTSVMCVNKVDKVTVKAEDADGFPFSDPFTFMLGTDDQELQSLWKFENSIV</sequence>
<keyword evidence="2" id="KW-0472">Membrane</keyword>
<dbReference type="GO" id="GO:0007155">
    <property type="term" value="P:cell adhesion"/>
    <property type="evidence" value="ECO:0007669"/>
    <property type="project" value="InterPro"/>
</dbReference>
<evidence type="ECO:0000313" key="4">
    <source>
        <dbReference type="Proteomes" id="UP000727407"/>
    </source>
</evidence>
<keyword evidence="4" id="KW-1185">Reference proteome</keyword>
<dbReference type="Proteomes" id="UP000727407">
    <property type="component" value="Unassembled WGS sequence"/>
</dbReference>
<accession>A0A8J4XFZ5</accession>
<protein>
    <submittedName>
        <fullName evidence="3">Cadherin-like protein 26</fullName>
    </submittedName>
</protein>